<dbReference type="InterPro" id="IPR029058">
    <property type="entry name" value="AB_hydrolase_fold"/>
</dbReference>
<dbReference type="EMBL" id="NHMP01000001">
    <property type="protein sequence ID" value="OXE51068.1"/>
    <property type="molecule type" value="Genomic_DNA"/>
</dbReference>
<dbReference type="SUPFAM" id="SSF53474">
    <property type="entry name" value="alpha/beta-Hydrolases"/>
    <property type="match status" value="1"/>
</dbReference>
<dbReference type="Gene3D" id="3.40.50.1820">
    <property type="entry name" value="alpha/beta hydrolase"/>
    <property type="match status" value="1"/>
</dbReference>
<evidence type="ECO:0000313" key="2">
    <source>
        <dbReference type="Proteomes" id="UP000214610"/>
    </source>
</evidence>
<proteinExistence type="predicted"/>
<dbReference type="GeneID" id="78363270"/>
<evidence type="ECO:0008006" key="3">
    <source>
        <dbReference type="Google" id="ProtNLM"/>
    </source>
</evidence>
<gene>
    <name evidence="1" type="ORF">ADH67_01870</name>
</gene>
<evidence type="ECO:0000313" key="1">
    <source>
        <dbReference type="EMBL" id="OXE51068.1"/>
    </source>
</evidence>
<organism evidence="1 2">
    <name type="scientific">Turicimonas muris</name>
    <dbReference type="NCBI Taxonomy" id="1796652"/>
    <lineage>
        <taxon>Bacteria</taxon>
        <taxon>Pseudomonadati</taxon>
        <taxon>Pseudomonadota</taxon>
        <taxon>Betaproteobacteria</taxon>
        <taxon>Burkholderiales</taxon>
        <taxon>Sutterellaceae</taxon>
        <taxon>Turicimonas</taxon>
    </lineage>
</organism>
<keyword evidence="2" id="KW-1185">Reference proteome</keyword>
<protein>
    <recommendedName>
        <fullName evidence="3">Alpha/beta hydrolase</fullName>
    </recommendedName>
</protein>
<name>A0A227KRK1_9BURK</name>
<reference evidence="2" key="1">
    <citation type="submission" date="2017-05" db="EMBL/GenBank/DDBJ databases">
        <title>Improved OligoMM genomes.</title>
        <authorList>
            <person name="Garzetti D."/>
        </authorList>
    </citation>
    <scope>NUCLEOTIDE SEQUENCE [LARGE SCALE GENOMIC DNA]</scope>
    <source>
        <strain evidence="2">YL45</strain>
    </source>
</reference>
<sequence length="263" mass="29529">MKSLTFIQRLSEGLFFEPDERSYWRPDILGYHFEEASQTTIVGHPPTNFLIIEPSKGEIGTVIFTTDGSKNMSAHLPQVLWLCDLGLKVILYDIPGFGKYEGELNLEIFMELSKEAIGYASQNFSFSPFILYGKFIGSLPTLAIASQLKKAPNLVIVENCFYEFKTYLISRYGPGIGHVISSFIPGMIEPSAFLSQASLPTLVLFSDRERVQPSEYKKISQIKNSKLSFIDFSNESSTLRNPTIQSKLVNTILESVLEAQNKS</sequence>
<accession>A0A227KRK1</accession>
<dbReference type="RefSeq" id="WP_066591117.1">
    <property type="nucleotide sequence ID" value="NZ_CP065313.1"/>
</dbReference>
<dbReference type="Proteomes" id="UP000214610">
    <property type="component" value="Unassembled WGS sequence"/>
</dbReference>
<dbReference type="AlphaFoldDB" id="A0A227KRK1"/>
<comment type="caution">
    <text evidence="1">The sequence shown here is derived from an EMBL/GenBank/DDBJ whole genome shotgun (WGS) entry which is preliminary data.</text>
</comment>